<organism evidence="1">
    <name type="scientific">Limosilactobacillus reuteri</name>
    <name type="common">Lactobacillus reuteri</name>
    <dbReference type="NCBI Taxonomy" id="1598"/>
    <lineage>
        <taxon>Bacteria</taxon>
        <taxon>Bacillati</taxon>
        <taxon>Bacillota</taxon>
        <taxon>Bacilli</taxon>
        <taxon>Lactobacillales</taxon>
        <taxon>Lactobacillaceae</taxon>
        <taxon>Limosilactobacillus</taxon>
    </lineage>
</organism>
<dbReference type="Gene3D" id="3.60.15.10">
    <property type="entry name" value="Ribonuclease Z/Hydroxyacylglutathione hydrolase-like"/>
    <property type="match status" value="1"/>
</dbReference>
<evidence type="ECO:0000313" key="3">
    <source>
        <dbReference type="Proteomes" id="UP000235484"/>
    </source>
</evidence>
<dbReference type="InterPro" id="IPR052159">
    <property type="entry name" value="Competence_DNA_uptake"/>
</dbReference>
<dbReference type="SUPFAM" id="SSF56281">
    <property type="entry name" value="Metallo-hydrolase/oxidoreductase"/>
    <property type="match status" value="1"/>
</dbReference>
<accession>A0A0U5JR93</accession>
<evidence type="ECO:0000313" key="1">
    <source>
        <dbReference type="EMBL" id="CUR39872.1"/>
    </source>
</evidence>
<protein>
    <submittedName>
        <fullName evidence="1">Late competence protein ComEC, DNA transport</fullName>
    </submittedName>
</protein>
<sequence length="128" mass="14786">MLAGKFGGKRFLFTGDLDQENEEKVIQKYPQLKSDILKAGHHGSKTASSYLFLQTVAPKYAIISAGRFNRYRHPDEITIKNFQRLNINYLSTQQFGMIQYVYHGRNGKIKTTLRGDETSWTLPNYLHN</sequence>
<reference evidence="3" key="1">
    <citation type="submission" date="2015-10" db="EMBL/GenBank/DDBJ databases">
        <authorList>
            <person name="Crossman L.C."/>
        </authorList>
    </citation>
    <scope>NUCLEOTIDE SEQUENCE [LARGE SCALE GENOMIC DNA]</scope>
    <source>
        <strain evidence="3">20-2</strain>
    </source>
</reference>
<dbReference type="PANTHER" id="PTHR30619:SF1">
    <property type="entry name" value="RECOMBINATION PROTEIN 2"/>
    <property type="match status" value="1"/>
</dbReference>
<dbReference type="InterPro" id="IPR036866">
    <property type="entry name" value="RibonucZ/Hydroxyglut_hydro"/>
</dbReference>
<proteinExistence type="predicted"/>
<dbReference type="AlphaFoldDB" id="A0A0U5JR93"/>
<reference evidence="1" key="2">
    <citation type="submission" date="2015-10" db="EMBL/GenBank/DDBJ databases">
        <authorList>
            <person name="Gilbert D.G."/>
        </authorList>
    </citation>
    <scope>NUCLEOTIDE SEQUENCE</scope>
    <source>
        <strain evidence="2">20-2</strain>
        <strain evidence="1">3c6</strain>
    </source>
</reference>
<dbReference type="PANTHER" id="PTHR30619">
    <property type="entry name" value="DNA INTERNALIZATION/COMPETENCE PROTEIN COMEC/REC2"/>
    <property type="match status" value="1"/>
</dbReference>
<gene>
    <name evidence="1" type="primary">comE</name>
    <name evidence="2" type="ORF">LRLP16767_LR202_01304</name>
    <name evidence="1" type="ORF">LRLP16767_LR3C6_01839</name>
</gene>
<dbReference type="EMBL" id="LN887611">
    <property type="protein sequence ID" value="CUR41242.1"/>
    <property type="molecule type" value="Genomic_DNA"/>
</dbReference>
<dbReference type="EMBL" id="LN887496">
    <property type="protein sequence ID" value="CUR39872.1"/>
    <property type="molecule type" value="Genomic_DNA"/>
</dbReference>
<evidence type="ECO:0000313" key="2">
    <source>
        <dbReference type="EMBL" id="CUR41242.1"/>
    </source>
</evidence>
<name>A0A0U5JR93_LIMRT</name>
<dbReference type="Proteomes" id="UP000235484">
    <property type="component" value="Unassembled WGS sequence"/>
</dbReference>